<dbReference type="SUPFAM" id="SSF160719">
    <property type="entry name" value="gpW/gp25-like"/>
    <property type="match status" value="1"/>
</dbReference>
<evidence type="ECO:0000259" key="1">
    <source>
        <dbReference type="Pfam" id="PF04965"/>
    </source>
</evidence>
<dbReference type="InterPro" id="IPR007048">
    <property type="entry name" value="IraD/Gp25-like"/>
</dbReference>
<reference evidence="2 3" key="1">
    <citation type="submission" date="2016-10" db="EMBL/GenBank/DDBJ databases">
        <title>Draft Genome sequence of Alkanindiges sp. strain H1.</title>
        <authorList>
            <person name="Subhash Y."/>
            <person name="Lee S."/>
        </authorList>
    </citation>
    <scope>NUCLEOTIDE SEQUENCE [LARGE SCALE GENOMIC DNA]</scope>
    <source>
        <strain evidence="2 3">H1</strain>
    </source>
</reference>
<dbReference type="RefSeq" id="WP_076879394.1">
    <property type="nucleotide sequence ID" value="NZ_MLCN01000063.1"/>
</dbReference>
<name>A0A1S8CQ68_9GAMM</name>
<dbReference type="Pfam" id="PF04965">
    <property type="entry name" value="GPW_gp25"/>
    <property type="match status" value="1"/>
</dbReference>
<dbReference type="EMBL" id="MLCN01000063">
    <property type="protein sequence ID" value="ONG37219.1"/>
    <property type="molecule type" value="Genomic_DNA"/>
</dbReference>
<dbReference type="InterPro" id="IPR053176">
    <property type="entry name" value="T6SS_TssE1-like"/>
</dbReference>
<keyword evidence="3" id="KW-1185">Reference proteome</keyword>
<organism evidence="2 3">
    <name type="scientific">Alkanindiges hydrocarboniclasticus</name>
    <dbReference type="NCBI Taxonomy" id="1907941"/>
    <lineage>
        <taxon>Bacteria</taxon>
        <taxon>Pseudomonadati</taxon>
        <taxon>Pseudomonadota</taxon>
        <taxon>Gammaproteobacteria</taxon>
        <taxon>Moraxellales</taxon>
        <taxon>Moraxellaceae</taxon>
        <taxon>Alkanindiges</taxon>
    </lineage>
</organism>
<accession>A0A1S8CQ68</accession>
<dbReference type="PANTHER" id="PTHR38595">
    <property type="entry name" value="CYTOPLASMIC PROTEIN-RELATED"/>
    <property type="match status" value="1"/>
</dbReference>
<evidence type="ECO:0000313" key="3">
    <source>
        <dbReference type="Proteomes" id="UP000192132"/>
    </source>
</evidence>
<proteinExistence type="predicted"/>
<dbReference type="NCBIfam" id="TIGR03357">
    <property type="entry name" value="VI_zyme"/>
    <property type="match status" value="1"/>
</dbReference>
<evidence type="ECO:0000313" key="2">
    <source>
        <dbReference type="EMBL" id="ONG37219.1"/>
    </source>
</evidence>
<feature type="domain" description="IraD/Gp25-like" evidence="1">
    <location>
        <begin position="36"/>
        <end position="133"/>
    </location>
</feature>
<dbReference type="InterPro" id="IPR017737">
    <property type="entry name" value="TssE1-like"/>
</dbReference>
<dbReference type="Proteomes" id="UP000192132">
    <property type="component" value="Unassembled WGS sequence"/>
</dbReference>
<dbReference type="PANTHER" id="PTHR38595:SF1">
    <property type="entry name" value="TYPE VI SECRETION SYSTEM COMPONENT TSSE1"/>
    <property type="match status" value="1"/>
</dbReference>
<sequence length="160" mass="18005">MNIHSQKIFGFQPTLFERLLADDADNRDPCRWNIQELKDSVARDIEELLNTRSIHLEAIADYPHAKKAILNFGILDFVGLSTANPLHRDQICRAIQATIADQETRLSHIQVFMHIDSDHVGSLLLTIKGVLNIRPIQEPVVFDAVLNPATQQYSIKAAGL</sequence>
<dbReference type="AlphaFoldDB" id="A0A1S8CQ68"/>
<dbReference type="OrthoDB" id="119583at2"/>
<gene>
    <name evidence="2" type="ORF">BKE30_15000</name>
</gene>
<comment type="caution">
    <text evidence="2">The sequence shown here is derived from an EMBL/GenBank/DDBJ whole genome shotgun (WGS) entry which is preliminary data.</text>
</comment>
<protein>
    <recommendedName>
        <fullName evidence="1">IraD/Gp25-like domain-containing protein</fullName>
    </recommendedName>
</protein>
<dbReference type="STRING" id="1907941.BKE30_15000"/>